<proteinExistence type="predicted"/>
<dbReference type="Proteomes" id="UP001500063">
    <property type="component" value="Unassembled WGS sequence"/>
</dbReference>
<dbReference type="SUPFAM" id="SSF117987">
    <property type="entry name" value="CRISPR-associated protein"/>
    <property type="match status" value="2"/>
</dbReference>
<reference evidence="1 2" key="1">
    <citation type="journal article" date="2019" name="Int. J. Syst. Evol. Microbiol.">
        <title>The Global Catalogue of Microorganisms (GCM) 10K type strain sequencing project: providing services to taxonomists for standard genome sequencing and annotation.</title>
        <authorList>
            <consortium name="The Broad Institute Genomics Platform"/>
            <consortium name="The Broad Institute Genome Sequencing Center for Infectious Disease"/>
            <person name="Wu L."/>
            <person name="Ma J."/>
        </authorList>
    </citation>
    <scope>NUCLEOTIDE SEQUENCE [LARGE SCALE GENOMIC DNA]</scope>
    <source>
        <strain evidence="1 2">JCM 4565</strain>
    </source>
</reference>
<accession>A0ABN0XH50</accession>
<protein>
    <submittedName>
        <fullName evidence="1">Type I-E CRISPR-associated protein Cas6/Cse3/CasE</fullName>
    </submittedName>
</protein>
<evidence type="ECO:0000313" key="1">
    <source>
        <dbReference type="EMBL" id="GAA0363940.1"/>
    </source>
</evidence>
<dbReference type="InterPro" id="IPR010179">
    <property type="entry name" value="CRISPR-assoc_prot_Cse3"/>
</dbReference>
<evidence type="ECO:0000313" key="2">
    <source>
        <dbReference type="Proteomes" id="UP001500063"/>
    </source>
</evidence>
<dbReference type="SMART" id="SM01101">
    <property type="entry name" value="CRISPR_assoc"/>
    <property type="match status" value="1"/>
</dbReference>
<gene>
    <name evidence="1" type="primary">cas6e</name>
    <name evidence="1" type="ORF">GCM10010319_47180</name>
</gene>
<dbReference type="EMBL" id="BAAABW010000026">
    <property type="protein sequence ID" value="GAA0363940.1"/>
    <property type="molecule type" value="Genomic_DNA"/>
</dbReference>
<dbReference type="Gene3D" id="3.30.70.1200">
    <property type="entry name" value="Crispr-associated protein, domain 1"/>
    <property type="match status" value="1"/>
</dbReference>
<dbReference type="CDD" id="cd09727">
    <property type="entry name" value="Cas6_I-E"/>
    <property type="match status" value="1"/>
</dbReference>
<dbReference type="Gene3D" id="3.30.70.1210">
    <property type="entry name" value="Crispr-associated protein, domain 2"/>
    <property type="match status" value="1"/>
</dbReference>
<dbReference type="Pfam" id="PF08798">
    <property type="entry name" value="CRISPR_assoc"/>
    <property type="match status" value="1"/>
</dbReference>
<keyword evidence="2" id="KW-1185">Reference proteome</keyword>
<dbReference type="RefSeq" id="WP_344120637.1">
    <property type="nucleotide sequence ID" value="NZ_BAAABW010000026.1"/>
</dbReference>
<dbReference type="NCBIfam" id="TIGR01907">
    <property type="entry name" value="casE_Cse3"/>
    <property type="match status" value="1"/>
</dbReference>
<comment type="caution">
    <text evidence="1">The sequence shown here is derived from an EMBL/GenBank/DDBJ whole genome shotgun (WGS) entry which is preliminary data.</text>
</comment>
<sequence>MTGALASTVPLYLARLQLNTADRQVQRDLRYAHELHKTVMSLFPEALGETPRASAGILFRLEPGRSGPVMLVQSAIPAHLDNLPVGYTTAADQRSLSPVLEWIDTGIDVRYRIVAHPLVARCVPGRRRSTTVSLEGEEAADWWIRKAESAGLDLHGGGTGHPVPVITGRNIHHRPVHFDGTATITDPTALRAALLQGIGKGRAYGCGLLSLAPLPPRN</sequence>
<name>A0ABN0XH50_9ACTN</name>
<organism evidence="1 2">
    <name type="scientific">Streptomyces blastmyceticus</name>
    <dbReference type="NCBI Taxonomy" id="68180"/>
    <lineage>
        <taxon>Bacteria</taxon>
        <taxon>Bacillati</taxon>
        <taxon>Actinomycetota</taxon>
        <taxon>Actinomycetes</taxon>
        <taxon>Kitasatosporales</taxon>
        <taxon>Streptomycetaceae</taxon>
        <taxon>Streptomyces</taxon>
    </lineage>
</organism>